<dbReference type="GO" id="GO:0016020">
    <property type="term" value="C:membrane"/>
    <property type="evidence" value="ECO:0007669"/>
    <property type="project" value="InterPro"/>
</dbReference>
<reference evidence="2" key="2">
    <citation type="submission" date="2022-06" db="UniProtKB">
        <authorList>
            <consortium name="EnsemblMetazoa"/>
        </authorList>
    </citation>
    <scope>IDENTIFICATION</scope>
    <source>
        <strain evidence="2">DF5081</strain>
    </source>
</reference>
<dbReference type="CDD" id="cd19049">
    <property type="entry name" value="LGIC_TM_anion"/>
    <property type="match status" value="1"/>
</dbReference>
<name>A0A8R1IQY5_CAEJA</name>
<dbReference type="Pfam" id="PF02932">
    <property type="entry name" value="Neur_chan_memb"/>
    <property type="match status" value="1"/>
</dbReference>
<keyword evidence="3" id="KW-1185">Reference proteome</keyword>
<reference evidence="3" key="1">
    <citation type="submission" date="2010-08" db="EMBL/GenBank/DDBJ databases">
        <authorList>
            <consortium name="Caenorhabditis japonica Sequencing Consortium"/>
            <person name="Wilson R.K."/>
        </authorList>
    </citation>
    <scope>NUCLEOTIDE SEQUENCE [LARGE SCALE GENOMIC DNA]</scope>
    <source>
        <strain evidence="3">DF5081</strain>
    </source>
</reference>
<dbReference type="Proteomes" id="UP000005237">
    <property type="component" value="Unassembled WGS sequence"/>
</dbReference>
<dbReference type="InterPro" id="IPR038050">
    <property type="entry name" value="Neuro_actylchol_rec"/>
</dbReference>
<dbReference type="InterPro" id="IPR036719">
    <property type="entry name" value="Neuro-gated_channel_TM_sf"/>
</dbReference>
<protein>
    <submittedName>
        <fullName evidence="2">Neur_chan_memb domain-containing protein</fullName>
    </submittedName>
</protein>
<proteinExistence type="predicted"/>
<dbReference type="SUPFAM" id="SSF90112">
    <property type="entry name" value="Neurotransmitter-gated ion-channel transmembrane pore"/>
    <property type="match status" value="1"/>
</dbReference>
<evidence type="ECO:0000313" key="3">
    <source>
        <dbReference type="Proteomes" id="UP000005237"/>
    </source>
</evidence>
<dbReference type="Gene3D" id="1.20.58.390">
    <property type="entry name" value="Neurotransmitter-gated ion-channel transmembrane domain"/>
    <property type="match status" value="1"/>
</dbReference>
<dbReference type="InterPro" id="IPR006029">
    <property type="entry name" value="Neurotrans-gated_channel_TM"/>
</dbReference>
<evidence type="ECO:0000313" key="2">
    <source>
        <dbReference type="EnsemblMetazoa" id="CJA40173a.1"/>
    </source>
</evidence>
<dbReference type="AlphaFoldDB" id="A0A8R1IQY5"/>
<dbReference type="EnsemblMetazoa" id="CJA40173a.1">
    <property type="protein sequence ID" value="CJA40173a.1"/>
    <property type="gene ID" value="WBGene00216021"/>
</dbReference>
<evidence type="ECO:0000259" key="1">
    <source>
        <dbReference type="Pfam" id="PF02932"/>
    </source>
</evidence>
<accession>A0A8R1IQY5</accession>
<dbReference type="GO" id="GO:0006811">
    <property type="term" value="P:monoatomic ion transport"/>
    <property type="evidence" value="ECO:0007669"/>
    <property type="project" value="InterPro"/>
</dbReference>
<organism evidence="2 3">
    <name type="scientific">Caenorhabditis japonica</name>
    <dbReference type="NCBI Taxonomy" id="281687"/>
    <lineage>
        <taxon>Eukaryota</taxon>
        <taxon>Metazoa</taxon>
        <taxon>Ecdysozoa</taxon>
        <taxon>Nematoda</taxon>
        <taxon>Chromadorea</taxon>
        <taxon>Rhabditida</taxon>
        <taxon>Rhabditina</taxon>
        <taxon>Rhabditomorpha</taxon>
        <taxon>Rhabditoidea</taxon>
        <taxon>Rhabditidae</taxon>
        <taxon>Peloderinae</taxon>
        <taxon>Caenorhabditis</taxon>
    </lineage>
</organism>
<sequence>MLVVVSWVSFWLDKDAVPARVSLGVTTLLTMTTQASGINSKLPPVSYIKVIACDRGTTLRLNESGQTQKHFAKVTGLFRTPYVVSARLVRSVTVPGAVDQRPRPHPAT</sequence>
<feature type="domain" description="Neurotransmitter-gated ion-channel transmembrane" evidence="1">
    <location>
        <begin position="1"/>
        <end position="49"/>
    </location>
</feature>